<evidence type="ECO:0000256" key="5">
    <source>
        <dbReference type="ARBA" id="ARBA00022679"/>
    </source>
</evidence>
<evidence type="ECO:0000256" key="7">
    <source>
        <dbReference type="ARBA" id="ARBA00022741"/>
    </source>
</evidence>
<keyword evidence="11" id="KW-0902">Two-component regulatory system</keyword>
<accession>A0A942I5V5</accession>
<name>A0A942I5V5_9HYPH</name>
<evidence type="ECO:0000256" key="9">
    <source>
        <dbReference type="ARBA" id="ARBA00022840"/>
    </source>
</evidence>
<dbReference type="GO" id="GO:0005524">
    <property type="term" value="F:ATP binding"/>
    <property type="evidence" value="ECO:0007669"/>
    <property type="project" value="UniProtKB-KW"/>
</dbReference>
<keyword evidence="9" id="KW-0067">ATP-binding</keyword>
<sequence length="441" mass="47438">MKRRSLTWQLAIGLSLMTGLLWLGAAAISATVMHHAVNEAYDYALRESADRLLPLALHDLREPGERRRPVEAVDEDVGDFSYIIRNRAGAIVLNDGDLPDDILPPVGEHGYFDTRAGRIYANADRRSGVGIVVLEGESERSEALMDGTFGLIVPLAGLLPLVILGVWFALRLALTPLERLRRDLSERGRHNLEPLDPDSYPPELAPIVAETANLLHRLQKALDAERAFAASSAHELRTPIAGALAQTQVLAQELRDHPAALRTAEIERALRRLSSLAERLLQFARLEAGFARSDVHVSLLPIITLITRDFQAMGTPLSLEVAPGADPTGLVNADAFALVLRNMIDNAVRHGTPDSEISVIVAKDGTISVINAGPVVAPETLSSLGRPFTRGHTAASGAGIGLSIVCSVIEQTGGSLSLASPAIGAVDGFEARIRFDQQNRV</sequence>
<dbReference type="SMART" id="SM00387">
    <property type="entry name" value="HATPase_c"/>
    <property type="match status" value="1"/>
</dbReference>
<keyword evidence="12" id="KW-0472">Membrane</keyword>
<evidence type="ECO:0000256" key="4">
    <source>
        <dbReference type="ARBA" id="ARBA00022553"/>
    </source>
</evidence>
<evidence type="ECO:0000256" key="11">
    <source>
        <dbReference type="ARBA" id="ARBA00023012"/>
    </source>
</evidence>
<keyword evidence="8" id="KW-0418">Kinase</keyword>
<comment type="caution">
    <text evidence="14">The sequence shown here is derived from an EMBL/GenBank/DDBJ whole genome shotgun (WGS) entry which is preliminary data.</text>
</comment>
<protein>
    <recommendedName>
        <fullName evidence="3">histidine kinase</fullName>
        <ecNumber evidence="3">2.7.13.3</ecNumber>
    </recommendedName>
</protein>
<keyword evidence="7" id="KW-0547">Nucleotide-binding</keyword>
<evidence type="ECO:0000256" key="12">
    <source>
        <dbReference type="SAM" id="Phobius"/>
    </source>
</evidence>
<evidence type="ECO:0000256" key="3">
    <source>
        <dbReference type="ARBA" id="ARBA00012438"/>
    </source>
</evidence>
<evidence type="ECO:0000256" key="10">
    <source>
        <dbReference type="ARBA" id="ARBA00022989"/>
    </source>
</evidence>
<dbReference type="Proteomes" id="UP000678281">
    <property type="component" value="Unassembled WGS sequence"/>
</dbReference>
<dbReference type="PANTHER" id="PTHR45436:SF14">
    <property type="entry name" value="SENSOR PROTEIN QSEC"/>
    <property type="match status" value="1"/>
</dbReference>
<keyword evidence="10 12" id="KW-1133">Transmembrane helix</keyword>
<dbReference type="SUPFAM" id="SSF47384">
    <property type="entry name" value="Homodimeric domain of signal transducing histidine kinase"/>
    <property type="match status" value="1"/>
</dbReference>
<dbReference type="AlphaFoldDB" id="A0A942I5V5"/>
<feature type="transmembrane region" description="Helical" evidence="12">
    <location>
        <begin position="149"/>
        <end position="174"/>
    </location>
</feature>
<evidence type="ECO:0000256" key="8">
    <source>
        <dbReference type="ARBA" id="ARBA00022777"/>
    </source>
</evidence>
<dbReference type="SUPFAM" id="SSF55874">
    <property type="entry name" value="ATPase domain of HSP90 chaperone/DNA topoisomerase II/histidine kinase"/>
    <property type="match status" value="1"/>
</dbReference>
<keyword evidence="6 12" id="KW-0812">Transmembrane</keyword>
<keyword evidence="15" id="KW-1185">Reference proteome</keyword>
<dbReference type="Gene3D" id="1.20.5.1040">
    <property type="entry name" value="Sensor protein qsec"/>
    <property type="match status" value="1"/>
</dbReference>
<dbReference type="EMBL" id="JAGXTP010000001">
    <property type="protein sequence ID" value="MBS3848527.1"/>
    <property type="molecule type" value="Genomic_DNA"/>
</dbReference>
<dbReference type="SMART" id="SM00388">
    <property type="entry name" value="HisKA"/>
    <property type="match status" value="1"/>
</dbReference>
<evidence type="ECO:0000313" key="15">
    <source>
        <dbReference type="Proteomes" id="UP000678281"/>
    </source>
</evidence>
<dbReference type="PROSITE" id="PS50109">
    <property type="entry name" value="HIS_KIN"/>
    <property type="match status" value="1"/>
</dbReference>
<organism evidence="14 15">
    <name type="scientific">Devosia litorisediminis</name>
    <dbReference type="NCBI Taxonomy" id="2829817"/>
    <lineage>
        <taxon>Bacteria</taxon>
        <taxon>Pseudomonadati</taxon>
        <taxon>Pseudomonadota</taxon>
        <taxon>Alphaproteobacteria</taxon>
        <taxon>Hyphomicrobiales</taxon>
        <taxon>Devosiaceae</taxon>
        <taxon>Devosia</taxon>
    </lineage>
</organism>
<comment type="subcellular location">
    <subcellularLocation>
        <location evidence="2">Membrane</location>
        <topology evidence="2">Multi-pass membrane protein</topology>
    </subcellularLocation>
</comment>
<keyword evidence="5" id="KW-0808">Transferase</keyword>
<dbReference type="InterPro" id="IPR003661">
    <property type="entry name" value="HisK_dim/P_dom"/>
</dbReference>
<evidence type="ECO:0000259" key="13">
    <source>
        <dbReference type="PROSITE" id="PS50109"/>
    </source>
</evidence>
<dbReference type="RefSeq" id="WP_212658067.1">
    <property type="nucleotide sequence ID" value="NZ_JAGXTP010000001.1"/>
</dbReference>
<dbReference type="InterPro" id="IPR036097">
    <property type="entry name" value="HisK_dim/P_sf"/>
</dbReference>
<dbReference type="Pfam" id="PF00512">
    <property type="entry name" value="HisKA"/>
    <property type="match status" value="1"/>
</dbReference>
<keyword evidence="4" id="KW-0597">Phosphoprotein</keyword>
<evidence type="ECO:0000256" key="2">
    <source>
        <dbReference type="ARBA" id="ARBA00004141"/>
    </source>
</evidence>
<evidence type="ECO:0000256" key="1">
    <source>
        <dbReference type="ARBA" id="ARBA00000085"/>
    </source>
</evidence>
<dbReference type="Pfam" id="PF02518">
    <property type="entry name" value="HATPase_c"/>
    <property type="match status" value="1"/>
</dbReference>
<dbReference type="Gene3D" id="3.30.565.10">
    <property type="entry name" value="Histidine kinase-like ATPase, C-terminal domain"/>
    <property type="match status" value="1"/>
</dbReference>
<evidence type="ECO:0000313" key="14">
    <source>
        <dbReference type="EMBL" id="MBS3848527.1"/>
    </source>
</evidence>
<dbReference type="InterPro" id="IPR036890">
    <property type="entry name" value="HATPase_C_sf"/>
</dbReference>
<dbReference type="GO" id="GO:0005886">
    <property type="term" value="C:plasma membrane"/>
    <property type="evidence" value="ECO:0007669"/>
    <property type="project" value="TreeGrafter"/>
</dbReference>
<reference evidence="14" key="1">
    <citation type="submission" date="2021-04" db="EMBL/GenBank/DDBJ databases">
        <title>Devosia litorisediminis sp. nov., isolated from a sand dune.</title>
        <authorList>
            <person name="Park S."/>
            <person name="Yoon J.-H."/>
        </authorList>
    </citation>
    <scope>NUCLEOTIDE SEQUENCE</scope>
    <source>
        <strain evidence="14">BSSL-BM10</strain>
    </source>
</reference>
<gene>
    <name evidence="14" type="ORF">KD146_07410</name>
</gene>
<dbReference type="EC" id="2.7.13.3" evidence="3"/>
<proteinExistence type="predicted"/>
<dbReference type="InterPro" id="IPR003594">
    <property type="entry name" value="HATPase_dom"/>
</dbReference>
<dbReference type="Gene3D" id="1.10.287.130">
    <property type="match status" value="1"/>
</dbReference>
<dbReference type="PANTHER" id="PTHR45436">
    <property type="entry name" value="SENSOR HISTIDINE KINASE YKOH"/>
    <property type="match status" value="1"/>
</dbReference>
<dbReference type="InterPro" id="IPR005467">
    <property type="entry name" value="His_kinase_dom"/>
</dbReference>
<feature type="domain" description="Histidine kinase" evidence="13">
    <location>
        <begin position="231"/>
        <end position="439"/>
    </location>
</feature>
<evidence type="ECO:0000256" key="6">
    <source>
        <dbReference type="ARBA" id="ARBA00022692"/>
    </source>
</evidence>
<dbReference type="InterPro" id="IPR050428">
    <property type="entry name" value="TCS_sensor_his_kinase"/>
</dbReference>
<dbReference type="GO" id="GO:0000155">
    <property type="term" value="F:phosphorelay sensor kinase activity"/>
    <property type="evidence" value="ECO:0007669"/>
    <property type="project" value="InterPro"/>
</dbReference>
<comment type="catalytic activity">
    <reaction evidence="1">
        <text>ATP + protein L-histidine = ADP + protein N-phospho-L-histidine.</text>
        <dbReference type="EC" id="2.7.13.3"/>
    </reaction>
</comment>
<dbReference type="CDD" id="cd00082">
    <property type="entry name" value="HisKA"/>
    <property type="match status" value="1"/>
</dbReference>